<dbReference type="EMBL" id="JACBNQ010000008">
    <property type="protein sequence ID" value="NYB74278.1"/>
    <property type="molecule type" value="Genomic_DNA"/>
</dbReference>
<dbReference type="RefSeq" id="WP_179237981.1">
    <property type="nucleotide sequence ID" value="NZ_JACBNQ010000008.1"/>
</dbReference>
<organism evidence="2 3">
    <name type="scientific">Sedimentibacter hydroxybenzoicus DSM 7310</name>
    <dbReference type="NCBI Taxonomy" id="1123245"/>
    <lineage>
        <taxon>Bacteria</taxon>
        <taxon>Bacillati</taxon>
        <taxon>Bacillota</taxon>
        <taxon>Tissierellia</taxon>
        <taxon>Sedimentibacter</taxon>
    </lineage>
</organism>
<proteinExistence type="predicted"/>
<comment type="caution">
    <text evidence="2">The sequence shown here is derived from an EMBL/GenBank/DDBJ whole genome shotgun (WGS) entry which is preliminary data.</text>
</comment>
<evidence type="ECO:0000256" key="1">
    <source>
        <dbReference type="SAM" id="Coils"/>
    </source>
</evidence>
<feature type="coiled-coil region" evidence="1">
    <location>
        <begin position="160"/>
        <end position="187"/>
    </location>
</feature>
<dbReference type="AlphaFoldDB" id="A0A974BJM5"/>
<accession>A0A974BJM5</accession>
<keyword evidence="1" id="KW-0175">Coiled coil</keyword>
<dbReference type="Proteomes" id="UP000611629">
    <property type="component" value="Unassembled WGS sequence"/>
</dbReference>
<name>A0A974BJM5_SEDHY</name>
<sequence length="202" mass="23318">MSKRIKSKLIRKKLIFISLIISLSIMGIGYAAWNDGTKINVSMKTGFIKSVFLLDNTKDKFKDGELFYSLSQGGRVLDITGEVYPSFNKDITIKIIDEGTIPSGYSGLEEDAENEISELNEYSGKQRKNLNIHENYIEHFELKINPDSNYEEARQFNEAFSNISGEISNLEQAINELEAKIRLYDNKRNYRFEYVLNFEQEL</sequence>
<evidence type="ECO:0000313" key="3">
    <source>
        <dbReference type="Proteomes" id="UP000611629"/>
    </source>
</evidence>
<keyword evidence="3" id="KW-1185">Reference proteome</keyword>
<gene>
    <name evidence="2" type="ORF">HZF24_08985</name>
</gene>
<evidence type="ECO:0000313" key="2">
    <source>
        <dbReference type="EMBL" id="NYB74278.1"/>
    </source>
</evidence>
<reference evidence="2" key="1">
    <citation type="submission" date="2020-07" db="EMBL/GenBank/DDBJ databases">
        <title>Genomic analysis of a strain of Sedimentibacter Hydroxybenzoicus DSM7310.</title>
        <authorList>
            <person name="Ma S."/>
        </authorList>
    </citation>
    <scope>NUCLEOTIDE SEQUENCE</scope>
    <source>
        <strain evidence="2">DSM 7310</strain>
    </source>
</reference>
<protein>
    <submittedName>
        <fullName evidence="2">Uncharacterized protein</fullName>
    </submittedName>
</protein>